<dbReference type="PANTHER" id="PTHR43464:SF91">
    <property type="entry name" value="SLL0487 PROTEIN"/>
    <property type="match status" value="1"/>
</dbReference>
<dbReference type="InterPro" id="IPR029063">
    <property type="entry name" value="SAM-dependent_MTases_sf"/>
</dbReference>
<dbReference type="EMBL" id="KV918824">
    <property type="protein sequence ID" value="OSX77934.1"/>
    <property type="molecule type" value="Genomic_DNA"/>
</dbReference>
<accession>A0A1X6PAP9</accession>
<dbReference type="Proteomes" id="UP000218209">
    <property type="component" value="Unassembled WGS sequence"/>
</dbReference>
<name>A0A1X6PAP9_PORUM</name>
<dbReference type="OrthoDB" id="66144at2759"/>
<evidence type="ECO:0000313" key="2">
    <source>
        <dbReference type="EMBL" id="OSX77934.1"/>
    </source>
</evidence>
<dbReference type="CDD" id="cd02440">
    <property type="entry name" value="AdoMet_MTases"/>
    <property type="match status" value="1"/>
</dbReference>
<evidence type="ECO:0000259" key="1">
    <source>
        <dbReference type="Pfam" id="PF08242"/>
    </source>
</evidence>
<gene>
    <name evidence="2" type="ORF">BU14_0127s0031</name>
</gene>
<dbReference type="Pfam" id="PF08242">
    <property type="entry name" value="Methyltransf_12"/>
    <property type="match status" value="1"/>
</dbReference>
<protein>
    <recommendedName>
        <fullName evidence="1">Methyltransferase type 12 domain-containing protein</fullName>
    </recommendedName>
</protein>
<keyword evidence="3" id="KW-1185">Reference proteome</keyword>
<proteinExistence type="predicted"/>
<reference evidence="2 3" key="1">
    <citation type="submission" date="2017-03" db="EMBL/GenBank/DDBJ databases">
        <title>WGS assembly of Porphyra umbilicalis.</title>
        <authorList>
            <person name="Brawley S.H."/>
            <person name="Blouin N.A."/>
            <person name="Ficko-Blean E."/>
            <person name="Wheeler G.L."/>
            <person name="Lohr M."/>
            <person name="Goodson H.V."/>
            <person name="Jenkins J.W."/>
            <person name="Blaby-Haas C.E."/>
            <person name="Helliwell K.E."/>
            <person name="Chan C."/>
            <person name="Marriage T."/>
            <person name="Bhattacharya D."/>
            <person name="Klein A.S."/>
            <person name="Badis Y."/>
            <person name="Brodie J."/>
            <person name="Cao Y."/>
            <person name="Collen J."/>
            <person name="Dittami S.M."/>
            <person name="Gachon C.M."/>
            <person name="Green B.R."/>
            <person name="Karpowicz S."/>
            <person name="Kim J.W."/>
            <person name="Kudahl U."/>
            <person name="Lin S."/>
            <person name="Michel G."/>
            <person name="Mittag M."/>
            <person name="Olson B.J."/>
            <person name="Pangilinan J."/>
            <person name="Peng Y."/>
            <person name="Qiu H."/>
            <person name="Shu S."/>
            <person name="Singer J.T."/>
            <person name="Smith A.G."/>
            <person name="Sprecher B.N."/>
            <person name="Wagner V."/>
            <person name="Wang W."/>
            <person name="Wang Z.-Y."/>
            <person name="Yan J."/>
            <person name="Yarish C."/>
            <person name="Zoeuner-Riek S."/>
            <person name="Zhuang Y."/>
            <person name="Zou Y."/>
            <person name="Lindquist E.A."/>
            <person name="Grimwood J."/>
            <person name="Barry K."/>
            <person name="Rokhsar D.S."/>
            <person name="Schmutz J."/>
            <person name="Stiller J.W."/>
            <person name="Grossman A.R."/>
            <person name="Prochnik S.E."/>
        </authorList>
    </citation>
    <scope>NUCLEOTIDE SEQUENCE [LARGE SCALE GENOMIC DNA]</scope>
    <source>
        <strain evidence="2">4086291</strain>
    </source>
</reference>
<dbReference type="Gene3D" id="3.40.50.150">
    <property type="entry name" value="Vaccinia Virus protein VP39"/>
    <property type="match status" value="1"/>
</dbReference>
<dbReference type="PANTHER" id="PTHR43464">
    <property type="entry name" value="METHYLTRANSFERASE"/>
    <property type="match status" value="1"/>
</dbReference>
<feature type="domain" description="Methyltransferase type 12" evidence="1">
    <location>
        <begin position="111"/>
        <end position="212"/>
    </location>
</feature>
<dbReference type="AlphaFoldDB" id="A0A1X6PAP9"/>
<dbReference type="SUPFAM" id="SSF53335">
    <property type="entry name" value="S-adenosyl-L-methionine-dependent methyltransferases"/>
    <property type="match status" value="1"/>
</dbReference>
<dbReference type="GO" id="GO:0008168">
    <property type="term" value="F:methyltransferase activity"/>
    <property type="evidence" value="ECO:0007669"/>
    <property type="project" value="TreeGrafter"/>
</dbReference>
<sequence length="456" mass="49782">MAFCGAPAAWGGATPLRASWTTGARPAVTLRAASSRQTARATVSMVATSKNEPNAAVSSKVEALYDSYPFPPDPLIDGAPVGYNWRWHYPSAYAFCTGRAPTPLPSPLRILDAGCGTGCGTEYLVHLNPTAAVTGIDLSAGALAVAKDRLTRSVGQEGLARTTFEHRSIFDVEDLPGTGFDHINCVGVVHHTPDPLRAVRALASKLNDGGILHLFVYASHGRWEISLMQQAISLLQPERGGKTVDYKEGVRIGRELFDKLPEDNRLVKREVNRWSQENKRDATFADMYVHPREVDYDIVTLFEMIDASGLDFLGFSNPGNFDLARILGNAPELLERARALPEREQYRLVELLDPESVTHFEFFLGKGVSVSSWEDDEALLAAKVSLSECTHGWPAMFLFDRDYMPVELSEADHKFLTVAVDGKGGATVKEAVAASGLGLDVVRELRRKAVIVLAES</sequence>
<dbReference type="InterPro" id="IPR013217">
    <property type="entry name" value="Methyltransf_12"/>
</dbReference>
<organism evidence="2 3">
    <name type="scientific">Porphyra umbilicalis</name>
    <name type="common">Purple laver</name>
    <name type="synonym">Red alga</name>
    <dbReference type="NCBI Taxonomy" id="2786"/>
    <lineage>
        <taxon>Eukaryota</taxon>
        <taxon>Rhodophyta</taxon>
        <taxon>Bangiophyceae</taxon>
        <taxon>Bangiales</taxon>
        <taxon>Bangiaceae</taxon>
        <taxon>Porphyra</taxon>
    </lineage>
</organism>
<evidence type="ECO:0000313" key="3">
    <source>
        <dbReference type="Proteomes" id="UP000218209"/>
    </source>
</evidence>